<keyword evidence="4" id="KW-1185">Reference proteome</keyword>
<dbReference type="EMBL" id="CP000282">
    <property type="protein sequence ID" value="ABD81389.1"/>
    <property type="molecule type" value="Genomic_DNA"/>
</dbReference>
<dbReference type="InterPro" id="IPR011034">
    <property type="entry name" value="Formyl_transferase-like_C_sf"/>
</dbReference>
<dbReference type="SUPFAM" id="SSF53328">
    <property type="entry name" value="Formyltransferase"/>
    <property type="match status" value="1"/>
</dbReference>
<dbReference type="Pfam" id="PF00551">
    <property type="entry name" value="Formyl_trans_N"/>
    <property type="match status" value="1"/>
</dbReference>
<organism evidence="3 4">
    <name type="scientific">Saccharophagus degradans (strain 2-40 / ATCC 43961 / DSM 17024)</name>
    <dbReference type="NCBI Taxonomy" id="203122"/>
    <lineage>
        <taxon>Bacteria</taxon>
        <taxon>Pseudomonadati</taxon>
        <taxon>Pseudomonadota</taxon>
        <taxon>Gammaproteobacteria</taxon>
        <taxon>Cellvibrionales</taxon>
        <taxon>Cellvibrionaceae</taxon>
        <taxon>Saccharophagus</taxon>
    </lineage>
</organism>
<dbReference type="RefSeq" id="WP_011468607.1">
    <property type="nucleotide sequence ID" value="NC_007912.1"/>
</dbReference>
<dbReference type="Proteomes" id="UP000001947">
    <property type="component" value="Chromosome"/>
</dbReference>
<dbReference type="GO" id="GO:0004479">
    <property type="term" value="F:methionyl-tRNA formyltransferase activity"/>
    <property type="evidence" value="ECO:0007669"/>
    <property type="project" value="TreeGrafter"/>
</dbReference>
<dbReference type="AlphaFoldDB" id="Q21IU0"/>
<name>Q21IU0_SACD2</name>
<dbReference type="PANTHER" id="PTHR11138:SF5">
    <property type="entry name" value="METHIONYL-TRNA FORMYLTRANSFERASE, MITOCHONDRIAL"/>
    <property type="match status" value="1"/>
</dbReference>
<dbReference type="InterPro" id="IPR005793">
    <property type="entry name" value="Formyl_trans_C"/>
</dbReference>
<dbReference type="InterPro" id="IPR002376">
    <property type="entry name" value="Formyl_transf_N"/>
</dbReference>
<keyword evidence="3" id="KW-0808">Transferase</keyword>
<dbReference type="InterPro" id="IPR036477">
    <property type="entry name" value="Formyl_transf_N_sf"/>
</dbReference>
<evidence type="ECO:0000259" key="2">
    <source>
        <dbReference type="Pfam" id="PF02911"/>
    </source>
</evidence>
<dbReference type="eggNOG" id="COG0223">
    <property type="taxonomic scope" value="Bacteria"/>
</dbReference>
<dbReference type="Gene3D" id="3.40.50.12230">
    <property type="match status" value="1"/>
</dbReference>
<dbReference type="GeneID" id="98613800"/>
<dbReference type="KEGG" id="sde:Sde_2129"/>
<protein>
    <submittedName>
        <fullName evidence="3">Formyl transferase-like protein</fullName>
    </submittedName>
</protein>
<dbReference type="SUPFAM" id="SSF50486">
    <property type="entry name" value="FMT C-terminal domain-like"/>
    <property type="match status" value="1"/>
</dbReference>
<feature type="domain" description="Formyl transferase C-terminal" evidence="2">
    <location>
        <begin position="204"/>
        <end position="300"/>
    </location>
</feature>
<dbReference type="CDD" id="cd08369">
    <property type="entry name" value="FMT_core"/>
    <property type="match status" value="1"/>
</dbReference>
<dbReference type="GO" id="GO:0005829">
    <property type="term" value="C:cytosol"/>
    <property type="evidence" value="ECO:0007669"/>
    <property type="project" value="TreeGrafter"/>
</dbReference>
<evidence type="ECO:0000313" key="4">
    <source>
        <dbReference type="Proteomes" id="UP000001947"/>
    </source>
</evidence>
<feature type="domain" description="Formyl transferase N-terminal" evidence="1">
    <location>
        <begin position="56"/>
        <end position="168"/>
    </location>
</feature>
<proteinExistence type="predicted"/>
<dbReference type="PANTHER" id="PTHR11138">
    <property type="entry name" value="METHIONYL-TRNA FORMYLTRANSFERASE"/>
    <property type="match status" value="1"/>
</dbReference>
<accession>Q21IU0</accession>
<dbReference type="HOGENOM" id="CLU_033347_5_0_6"/>
<sequence>MNIVLLVAATRGKLCLDKVGEHLTNGDKLTVFTFKEEPWEPAFSSEIEMTTLKLGGDFYLTKKVHDSEFEFLWQRTVDLILVVGWRYLIPKVVYESARIGCFVFHDSYLPEYRGFGPSVWALRNGEKYTGASLFKISDKMDEGPIVTKKKVWISNDDYIGDVVDKVTNAYLGILDEYIPRFRDENYTLLEQDHSSATYTCKSVPCDFKIDWNQPAVHIRDLIRSYAFPYPGAFCYLDGEKVVILRADVDDSKKYVGLQPGRVVKVEPGLGSYVAAADTLLLVRDVKLGHGDVVNASSIFSRISMTLR</sequence>
<evidence type="ECO:0000313" key="3">
    <source>
        <dbReference type="EMBL" id="ABD81389.1"/>
    </source>
</evidence>
<dbReference type="STRING" id="203122.Sde_2129"/>
<reference evidence="3 4" key="1">
    <citation type="journal article" date="2008" name="PLoS Genet.">
        <title>Complete genome sequence of the complex carbohydrate-degrading marine bacterium, Saccharophagus degradans strain 2-40 T.</title>
        <authorList>
            <person name="Weiner R.M."/>
            <person name="Taylor L.E.II."/>
            <person name="Henrissat B."/>
            <person name="Hauser L."/>
            <person name="Land M."/>
            <person name="Coutinho P.M."/>
            <person name="Rancurel C."/>
            <person name="Saunders E.H."/>
            <person name="Longmire A.G."/>
            <person name="Zhang H."/>
            <person name="Bayer E.A."/>
            <person name="Gilbert H.J."/>
            <person name="Larimer F."/>
            <person name="Zhulin I.B."/>
            <person name="Ekborg N.A."/>
            <person name="Lamed R."/>
            <person name="Richardson P.M."/>
            <person name="Borovok I."/>
            <person name="Hutcheson S."/>
        </authorList>
    </citation>
    <scope>NUCLEOTIDE SEQUENCE [LARGE SCALE GENOMIC DNA]</scope>
    <source>
        <strain evidence="4">2-40 / ATCC 43961 / DSM 17024</strain>
    </source>
</reference>
<dbReference type="Pfam" id="PF02911">
    <property type="entry name" value="Formyl_trans_C"/>
    <property type="match status" value="1"/>
</dbReference>
<evidence type="ECO:0000259" key="1">
    <source>
        <dbReference type="Pfam" id="PF00551"/>
    </source>
</evidence>
<gene>
    <name evidence="3" type="ordered locus">Sde_2129</name>
</gene>
<dbReference type="OrthoDB" id="9802815at2"/>